<dbReference type="EMBL" id="AUXT01000200">
    <property type="protein sequence ID" value="KZN43974.1"/>
    <property type="molecule type" value="Genomic_DNA"/>
</dbReference>
<dbReference type="AlphaFoldDB" id="A0A166Z632"/>
<protein>
    <recommendedName>
        <fullName evidence="3">Dipeptidylpeptidase IV N-terminal domain-containing protein</fullName>
    </recommendedName>
</protein>
<accession>A0A166Z632</accession>
<dbReference type="InterPro" id="IPR011042">
    <property type="entry name" value="6-blade_b-propeller_TolB-like"/>
</dbReference>
<gene>
    <name evidence="1" type="ORF">N482_18245</name>
</gene>
<organism evidence="1 2">
    <name type="scientific">Pseudoalteromonas luteoviolacea NCIMB 1942</name>
    <dbReference type="NCBI Taxonomy" id="1365253"/>
    <lineage>
        <taxon>Bacteria</taxon>
        <taxon>Pseudomonadati</taxon>
        <taxon>Pseudomonadota</taxon>
        <taxon>Gammaproteobacteria</taxon>
        <taxon>Alteromonadales</taxon>
        <taxon>Pseudoalteromonadaceae</taxon>
        <taxon>Pseudoalteromonas</taxon>
    </lineage>
</organism>
<evidence type="ECO:0008006" key="3">
    <source>
        <dbReference type="Google" id="ProtNLM"/>
    </source>
</evidence>
<dbReference type="Proteomes" id="UP000076587">
    <property type="component" value="Unassembled WGS sequence"/>
</dbReference>
<dbReference type="SUPFAM" id="SSF82171">
    <property type="entry name" value="DPP6 N-terminal domain-like"/>
    <property type="match status" value="1"/>
</dbReference>
<evidence type="ECO:0000313" key="2">
    <source>
        <dbReference type="Proteomes" id="UP000076587"/>
    </source>
</evidence>
<reference evidence="1 2" key="1">
    <citation type="submission" date="2013-07" db="EMBL/GenBank/DDBJ databases">
        <title>Comparative Genomic and Metabolomic Analysis of Twelve Strains of Pseudoalteromonas luteoviolacea.</title>
        <authorList>
            <person name="Vynne N.G."/>
            <person name="Mansson M."/>
            <person name="Gram L."/>
        </authorList>
    </citation>
    <scope>NUCLEOTIDE SEQUENCE [LARGE SCALE GENOMIC DNA]</scope>
    <source>
        <strain evidence="1 2">NCIMB 1942</strain>
    </source>
</reference>
<dbReference type="Gene3D" id="2.120.10.30">
    <property type="entry name" value="TolB, C-terminal domain"/>
    <property type="match status" value="1"/>
</dbReference>
<dbReference type="PATRIC" id="fig|1365253.3.peg.4404"/>
<evidence type="ECO:0000313" key="1">
    <source>
        <dbReference type="EMBL" id="KZN43974.1"/>
    </source>
</evidence>
<comment type="caution">
    <text evidence="1">The sequence shown here is derived from an EMBL/GenBank/DDBJ whole genome shotgun (WGS) entry which is preliminary data.</text>
</comment>
<name>A0A166Z632_9GAMM</name>
<sequence length="129" mass="14979">MKVIDVTRADGYPEISPNAKHIAFYGKYDNFKTWSIHVVDINRSNLKRLTDTKNVWDSAPPWLADGEIILFTREYKNDQGEWQGELWTMKRDCSEQIRHQALHGGLVLLAILKFCFIQASGQEKLRLQT</sequence>
<proteinExistence type="predicted"/>